<dbReference type="Gene3D" id="3.40.640.10">
    <property type="entry name" value="Type I PLP-dependent aspartate aminotransferase-like (Major domain)"/>
    <property type="match status" value="1"/>
</dbReference>
<dbReference type="InterPro" id="IPR015424">
    <property type="entry name" value="PyrdxlP-dep_Trfase"/>
</dbReference>
<dbReference type="EMBL" id="FRXN01000001">
    <property type="protein sequence ID" value="SHO60901.1"/>
    <property type="molecule type" value="Genomic_DNA"/>
</dbReference>
<organism evidence="3 4">
    <name type="scientific">Algoriphagus zhangzhouensis</name>
    <dbReference type="NCBI Taxonomy" id="1073327"/>
    <lineage>
        <taxon>Bacteria</taxon>
        <taxon>Pseudomonadati</taxon>
        <taxon>Bacteroidota</taxon>
        <taxon>Cytophagia</taxon>
        <taxon>Cytophagales</taxon>
        <taxon>Cyclobacteriaceae</taxon>
        <taxon>Algoriphagus</taxon>
    </lineage>
</organism>
<protein>
    <submittedName>
        <fullName evidence="3">Selenocysteine lyase/Cysteine desulfurase</fullName>
    </submittedName>
</protein>
<keyword evidence="1" id="KW-0663">Pyridoxal phosphate</keyword>
<dbReference type="Pfam" id="PF00266">
    <property type="entry name" value="Aminotran_5"/>
    <property type="match status" value="1"/>
</dbReference>
<dbReference type="InterPro" id="IPR015421">
    <property type="entry name" value="PyrdxlP-dep_Trfase_major"/>
</dbReference>
<evidence type="ECO:0000256" key="1">
    <source>
        <dbReference type="ARBA" id="ARBA00022898"/>
    </source>
</evidence>
<name>A0A1M7Z7M6_9BACT</name>
<evidence type="ECO:0000313" key="3">
    <source>
        <dbReference type="EMBL" id="SHO60901.1"/>
    </source>
</evidence>
<dbReference type="GO" id="GO:0016829">
    <property type="term" value="F:lyase activity"/>
    <property type="evidence" value="ECO:0007669"/>
    <property type="project" value="UniProtKB-KW"/>
</dbReference>
<dbReference type="SUPFAM" id="SSF53383">
    <property type="entry name" value="PLP-dependent transferases"/>
    <property type="match status" value="1"/>
</dbReference>
<feature type="domain" description="Aminotransferase class V" evidence="2">
    <location>
        <begin position="88"/>
        <end position="410"/>
    </location>
</feature>
<evidence type="ECO:0000313" key="4">
    <source>
        <dbReference type="Proteomes" id="UP000184609"/>
    </source>
</evidence>
<dbReference type="STRING" id="1073327.SAMN04488108_1104"/>
<accession>A0A1M7Z7M6</accession>
<gene>
    <name evidence="3" type="ORF">SAMN04488108_1104</name>
</gene>
<keyword evidence="4" id="KW-1185">Reference proteome</keyword>
<reference evidence="4" key="1">
    <citation type="submission" date="2016-12" db="EMBL/GenBank/DDBJ databases">
        <authorList>
            <person name="Varghese N."/>
            <person name="Submissions S."/>
        </authorList>
    </citation>
    <scope>NUCLEOTIDE SEQUENCE [LARGE SCALE GENOMIC DNA]</scope>
    <source>
        <strain evidence="4">DSM 25035</strain>
    </source>
</reference>
<sequence length="422" mass="46928">MTSRRSFIQKLGLGALSPSLIKLANDSESLNFSKDSLADKSWDEIRKLFPLTHNRVYMNNGTFGPCPQVVIDAVSEGLQKTCASGEYGNYDAVRPKIAEFLGIDEKELCLTHNTTEGINIMTWGIDLKQGDEVILCSHDHSGNAFPWLNREKLDGIKLVVFDPKLTAKENLKLIKSLVSKKTKVIAIPHITCTTGLVFPIKEIAEFAKSKGIITAIDGAHGAGTFDLDLHDLGCDMYAGCFHKWMLGPAGTGFLYVRENMIDKVQAIQIGAHSSDGWTLEPNYQHLEPLVNSAHRYDYGTQSTPQRLGMGAAVDFHLAIGKERVEKRVRELSSYLWKGLDSFKEVEVLTPKEEESRISVVTFKVNGIDYLELQRKLGTAGFRTRGIYEAGLDAVRVSTHIYNSKKEIDKFVSEVKKIISSIS</sequence>
<dbReference type="InterPro" id="IPR000192">
    <property type="entry name" value="Aminotrans_V_dom"/>
</dbReference>
<proteinExistence type="predicted"/>
<dbReference type="Gene3D" id="3.90.1150.10">
    <property type="entry name" value="Aspartate Aminotransferase, domain 1"/>
    <property type="match status" value="1"/>
</dbReference>
<dbReference type="PANTHER" id="PTHR43586:SF8">
    <property type="entry name" value="CYSTEINE DESULFURASE 1, CHLOROPLASTIC"/>
    <property type="match status" value="1"/>
</dbReference>
<dbReference type="Proteomes" id="UP000184609">
    <property type="component" value="Unassembled WGS sequence"/>
</dbReference>
<evidence type="ECO:0000259" key="2">
    <source>
        <dbReference type="Pfam" id="PF00266"/>
    </source>
</evidence>
<dbReference type="AlphaFoldDB" id="A0A1M7Z7M6"/>
<dbReference type="RefSeq" id="WP_073570711.1">
    <property type="nucleotide sequence ID" value="NZ_FRXN01000001.1"/>
</dbReference>
<dbReference type="InterPro" id="IPR015422">
    <property type="entry name" value="PyrdxlP-dep_Trfase_small"/>
</dbReference>
<dbReference type="PANTHER" id="PTHR43586">
    <property type="entry name" value="CYSTEINE DESULFURASE"/>
    <property type="match status" value="1"/>
</dbReference>
<keyword evidence="3" id="KW-0456">Lyase</keyword>
<dbReference type="OrthoDB" id="9804366at2"/>